<accession>A0A8H3VI31</accession>
<comment type="catalytic activity">
    <reaction evidence="1">
        <text>Thiol-dependent hydrolysis of ester, thioester, amide, peptide and isopeptide bonds formed by the C-terminal Gly of ubiquitin (a 76-residue protein attached to proteins as an intracellular targeting signal).</text>
        <dbReference type="EC" id="3.4.19.12"/>
    </reaction>
</comment>
<evidence type="ECO:0000256" key="2">
    <source>
        <dbReference type="ARBA" id="ARBA00012759"/>
    </source>
</evidence>
<keyword evidence="4" id="KW-0833">Ubl conjugation pathway</keyword>
<feature type="domain" description="DUF3638" evidence="9">
    <location>
        <begin position="2068"/>
        <end position="2289"/>
    </location>
</feature>
<dbReference type="OrthoDB" id="3182339at2759"/>
<feature type="domain" description="DUF6606" evidence="11">
    <location>
        <begin position="9"/>
        <end position="283"/>
    </location>
</feature>
<evidence type="ECO:0000259" key="9">
    <source>
        <dbReference type="Pfam" id="PF12340"/>
    </source>
</evidence>
<feature type="compositionally biased region" description="Acidic residues" evidence="8">
    <location>
        <begin position="3113"/>
        <end position="3125"/>
    </location>
</feature>
<keyword evidence="5" id="KW-0378">Hydrolase</keyword>
<dbReference type="GO" id="GO:0004843">
    <property type="term" value="F:cysteine-type deubiquitinase activity"/>
    <property type="evidence" value="ECO:0007669"/>
    <property type="project" value="UniProtKB-EC"/>
</dbReference>
<dbReference type="Pfam" id="PF12340">
    <property type="entry name" value="DUF3638"/>
    <property type="match status" value="1"/>
</dbReference>
<dbReference type="Pfam" id="PF20255">
    <property type="entry name" value="DUF6606"/>
    <property type="match status" value="1"/>
</dbReference>
<dbReference type="InterPro" id="IPR046541">
    <property type="entry name" value="DUF6606"/>
</dbReference>
<keyword evidence="6" id="KW-0788">Thiol protease</keyword>
<feature type="compositionally biased region" description="Acidic residues" evidence="8">
    <location>
        <begin position="3096"/>
        <end position="3106"/>
    </location>
</feature>
<feature type="coiled-coil region" evidence="7">
    <location>
        <begin position="583"/>
        <end position="614"/>
    </location>
</feature>
<keyword evidence="3" id="KW-0645">Protease</keyword>
<dbReference type="PANTHER" id="PTHR13367:SF32">
    <property type="entry name" value="DUF6606 DOMAIN-CONTAINING PROTEIN"/>
    <property type="match status" value="1"/>
</dbReference>
<dbReference type="InterPro" id="IPR051346">
    <property type="entry name" value="OTU_Deubiquitinase"/>
</dbReference>
<evidence type="ECO:0000256" key="8">
    <source>
        <dbReference type="SAM" id="MobiDB-lite"/>
    </source>
</evidence>
<keyword evidence="13" id="KW-1185">Reference proteome</keyword>
<feature type="compositionally biased region" description="Acidic residues" evidence="8">
    <location>
        <begin position="3266"/>
        <end position="3276"/>
    </location>
</feature>
<reference evidence="12 13" key="1">
    <citation type="submission" date="2019-07" db="EMBL/GenBank/DDBJ databases">
        <title>Venturia inaequalis Genome Resource.</title>
        <authorList>
            <person name="Lichtner F.J."/>
        </authorList>
    </citation>
    <scope>NUCLEOTIDE SEQUENCE [LARGE SCALE GENOMIC DNA]</scope>
    <source>
        <strain evidence="12 13">DMI_063113</strain>
    </source>
</reference>
<dbReference type="InterPro" id="IPR027417">
    <property type="entry name" value="P-loop_NTPase"/>
</dbReference>
<feature type="domain" description="DUF3645" evidence="10">
    <location>
        <begin position="2410"/>
        <end position="2442"/>
    </location>
</feature>
<evidence type="ECO:0000256" key="4">
    <source>
        <dbReference type="ARBA" id="ARBA00022786"/>
    </source>
</evidence>
<dbReference type="PANTHER" id="PTHR13367">
    <property type="entry name" value="UBIQUITIN THIOESTERASE"/>
    <property type="match status" value="1"/>
</dbReference>
<sequence>MAPPMLDALYNHLVLPPRLPGAQDLNLAAVESALLDRLHSTALQLLAQVPKPVQSSYAALQTSLQACRSVHINRRLDRRILSEELLKLQPDCILILHVTEQNAGLLVWRQASDDGEDVIFEAFEAAPRSEDVLAADGALQWDFPGSAVAVPMKTYLDTNFQLNLARHLEQASREQIHRYKPFTRKSGQDVVEERQTADPDLMTNCFVTILEALGRYAPEVPQIRKRVHDDICWNDGSKSPFRRLPLWLVLRVGLRRMFHILFGDEEGRIHYKFFLVAVLSDLLSDILRNRTLDNQQLAFLNSKLARKLSKLEDDKVKAPESSRKMYDALFDLLGPHFLEQIEDSSSRVHGPWNDFKRVHQRFIPKLPRKMFSNMLHGQNPFYLTLSNSLGYFQSIPTGLARPLGGVWAVKSNQNMTCGPETDKGFAFRAFVTKYGHLADYELDLRQNRKPLPATKNDCKHQCVELSRQIEDYTDRSRIAYNSDPEQMSTSILLLMELWMQMDQCALRAFPILQEFNPGFPLHLLKVLRLPSQQDMYRLQRVYEYLCGRHQQCGDSSATIFDDPSPGCFAALYYDRSPKLKAIHATIEAEYERKREEKIAEQERVKVEYDNLLEEIAGMDCTTIKSDSWPFDVLHNERKCGKCSKDWQARCKRIEPLERPLPRYPHEAKAAIFELNVPTGFSNYRDASWNILSRVARAASPGKVKPAIFLRDYPYLRAFAASHQQFKFCLASRTKITSDTHRNTVHVCGDLRSFFVNCGLQLRYYDNQEAFQNWVATTRIEPSFAHHCKIEVSSSSPLSNLIKPEVVAGLSSNKVLASEPDCPASLNVHEFLAFQSLFGPAHCRWEYIIAQLGSSTLNFSSEITSSVIQHLATEVGTVNEEDPSHHLRAAHWVFEDYSFCLQLINQIEARLSTLTLNWREVHCMDMIITLLLRLHSLGPAKIAAQAIGLIENVQATLQQWSDILTGEVRAAGNDLIVQNCSKYLFHTALLGRRTFSIFVEDEDNFNGTDCDMTPQTLLAYISFSISLQNSLTANPNTLAAQLKNALVRDTKLVHFLRPLLRASLQKYPECLSQALNTLWPGQGRECSDVSFLAPPLNDWAEMQIRSSPFATPQIVRFHLTEGHLHVNNQPLGRLSDTYRKSPIIRELFGDTNFHTFPSDLPGMTHSLTMSQNGHDIHIGTRNGATIVRALKDNILLELVPRDVFRGDFGSDLPLTLIDECFHWLNLATRVVEIRKKHRVWFKAPTNWFLNLTTRIGERNRGSRLVDPRSDFATRVARIFDGFEHSGHITVYYPPNGPFCVDLRRLELGFRVGINNLLESPQLRSEIDPDQTAGCLHGLKSSLVIREKANWSNRAILVPKVGSSETGSAVRTFLGNNIYPSVRIEPSGFYLLYQIDTTLGRLTGAMEPAILYQLALMHALTSSTVPDELTGQTGSEQALRILRSAQCQPHVPLPSNALTALNTIAQLSPSREFYPPDLQSMQKVTFKTGLTLAIQRDEFRLLVNSLYQVSDSLAVFHTTTAQQIKLANPDLTEPEIRLVRRAIFRRSKFERPNAFSEKLPLSKEYRYQSRHDVPSSKERCGIYEIVDLIRRWPKSLAVPQDVASILEQSEQLGGFQRVFDPTFSINTCVDVRFGLEFGSVVEYCKKQHKEDKYNLVFSFALFRLGRVDVKALKTWLAFAFLEDLKSLDVPKWRSYTHFRRYQTPHVDLLVPILKQAALPVARNEKYTLSRPALNAVMAEREGQIKLDSTKLAKFLLAQWPSEKPTVVDFVESTMIDVEKALRLVESEWLRLYQNIQLAAHLVQVQDIMNDHFCQDPPISLPGRRLPETLMARPNSGHSIIDLTRDLVGRPGPDVSTKHKEATLAPRPNGAVALQASSPIAISGKPTSAPKMGNFQHKPQKRLTAAAKAFDPRQREIGELDRIIETVAASDSAVRKAYAQSLKVSLEAYSSAGQKEVVGRATATASQIASILSEARSAVDLKYNNLCIAFEAEEPRAQWLKAARLWPCTSTYCILETLRSISGCSFGVGMKAALVDYGTALSQLQRVLRMKDALQKNTLTKVAAEQKNEGHGNWRPVDHPDWLLFELDANLLLRDQQVTVARATIRPESGSNALLQLNCGEGKTSCILPIIAAFLADGDNLVRIIVPKSLIPQTSSLLLQNIGGLVGRPIKHLPFSRKTDSSLDTTTRYIGIHKSIRKAQGVMVCAPGHILSFQLCGVQRLSDLRQEEASSMIQGQDWLDSHARNVIDESDDVLSVRTALVYPSGSLTLVDGSSQRWQTAEQVLSLVCKWLPYLQKRFPHSVEVISRSSGGFPFIFFLKTEVENALTSGITTEICSGRSTILPMREFTSLQRNAIKIFISQSTVPQRIVDQVRGLFPDRPEMRKRVLLLRGLLVHRILLHTLKKRWYVEYGIDTRRDPIAVPFTSRGVASEQSEYGHPDSAILFTILATYYTGLTVSQVRENLEAIAKHDNPGRAYEQMVQSSSDLTGALRDYDAVNTDDPYQVAEIHRVIAFDTTAIDFYLNTYVFPRHAKQFSTRLQASCWDLPTTSMATTGLSTTGFSGTNDSRDSLPLGISQQDLPSLVHTSAEVLSYFLQPRNRGYEVLRDINGRRLPETGMLKKLNQLSIRVLIDTGATILEMSNFEVARTWLDIDTEATAAVFFDTQNKAIVLFRQGKCEPLAATPFAEDLTGLIVYIDHSHSRGIDMKLPPDARAVVTLGVSLQKDALVQGAMRCRQLSTTQSVTFFAPPEVHNSILDLRKLGPHDPVDSADVVHWLLDSTCQSLESLFPLFYSMGEDYCRRKNAQIAHPNLLSDPDSEELKSYLKIVRQTEKKTLEDFYEPNTKSKAGSSRPIYTPSIAAFMKNLNQRRKAYQDNCNAVHGSALVEVEQEREVQVEVNVQQVRNLQRPPRYSPMRYGGLSKDIIAFVETGILRARSGAYEQAFEGLQRSKIGRKFGISKQATQSSIFSTIEFSSTVLVQYNRPCDSYIRPVQFLLYSTLSETALLVCPEEAEQLIHICRRMEDPQVHLVNYVAPITKRMLSNFGNLDFHSTPPMPANFKAPAWLTVQLGLIAGRLYFKWHEYEELRLFLGLTDDDLVDGDDSIEMDDTSSEEGFAVSEDDDAEEGDADVAESTKKIERSAGTRIVSGGARSGTGKDKVYKFTSRPRAFLLEWTAMRRKQEDIAHSPVGFVALGKVLEETHSFFTKYNDSEAVQKMAMAGGGEEVQVEGEDHEDDEFEYADMGDYGEDEEEFEDANEYLEEEETNSKEDRSEDEEKYEVLS</sequence>
<dbReference type="EMBL" id="WNWR01000132">
    <property type="protein sequence ID" value="KAE9990557.1"/>
    <property type="molecule type" value="Genomic_DNA"/>
</dbReference>
<evidence type="ECO:0000259" key="10">
    <source>
        <dbReference type="Pfam" id="PF12359"/>
    </source>
</evidence>
<dbReference type="InterPro" id="IPR022105">
    <property type="entry name" value="DUF3645"/>
</dbReference>
<dbReference type="SUPFAM" id="SSF52540">
    <property type="entry name" value="P-loop containing nucleoside triphosphate hydrolases"/>
    <property type="match status" value="1"/>
</dbReference>
<dbReference type="InterPro" id="IPR022099">
    <property type="entry name" value="DUF3638"/>
</dbReference>
<dbReference type="Pfam" id="PF12359">
    <property type="entry name" value="DUF3645"/>
    <property type="match status" value="1"/>
</dbReference>
<evidence type="ECO:0000256" key="1">
    <source>
        <dbReference type="ARBA" id="ARBA00000707"/>
    </source>
</evidence>
<dbReference type="GO" id="GO:0006508">
    <property type="term" value="P:proteolysis"/>
    <property type="evidence" value="ECO:0007669"/>
    <property type="project" value="UniProtKB-KW"/>
</dbReference>
<evidence type="ECO:0000256" key="7">
    <source>
        <dbReference type="SAM" id="Coils"/>
    </source>
</evidence>
<evidence type="ECO:0000256" key="5">
    <source>
        <dbReference type="ARBA" id="ARBA00022801"/>
    </source>
</evidence>
<comment type="caution">
    <text evidence="12">The sequence shown here is derived from an EMBL/GenBank/DDBJ whole genome shotgun (WGS) entry which is preliminary data.</text>
</comment>
<evidence type="ECO:0000256" key="3">
    <source>
        <dbReference type="ARBA" id="ARBA00022670"/>
    </source>
</evidence>
<feature type="region of interest" description="Disordered" evidence="8">
    <location>
        <begin position="3096"/>
        <end position="3129"/>
    </location>
</feature>
<keyword evidence="7" id="KW-0175">Coiled coil</keyword>
<protein>
    <recommendedName>
        <fullName evidence="2">ubiquitinyl hydrolase 1</fullName>
        <ecNumber evidence="2">3.4.19.12</ecNumber>
    </recommendedName>
</protein>
<feature type="region of interest" description="Disordered" evidence="8">
    <location>
        <begin position="3220"/>
        <end position="3276"/>
    </location>
</feature>
<name>A0A8H3VI31_VENIN</name>
<organism evidence="12 13">
    <name type="scientific">Venturia inaequalis</name>
    <name type="common">Apple scab fungus</name>
    <dbReference type="NCBI Taxonomy" id="5025"/>
    <lineage>
        <taxon>Eukaryota</taxon>
        <taxon>Fungi</taxon>
        <taxon>Dikarya</taxon>
        <taxon>Ascomycota</taxon>
        <taxon>Pezizomycotina</taxon>
        <taxon>Dothideomycetes</taxon>
        <taxon>Pleosporomycetidae</taxon>
        <taxon>Venturiales</taxon>
        <taxon>Venturiaceae</taxon>
        <taxon>Venturia</taxon>
    </lineage>
</organism>
<proteinExistence type="predicted"/>
<evidence type="ECO:0000313" key="12">
    <source>
        <dbReference type="EMBL" id="KAE9990557.1"/>
    </source>
</evidence>
<gene>
    <name evidence="12" type="ORF">EG327_001283</name>
</gene>
<dbReference type="Proteomes" id="UP000490939">
    <property type="component" value="Unassembled WGS sequence"/>
</dbReference>
<evidence type="ECO:0000313" key="13">
    <source>
        <dbReference type="Proteomes" id="UP000490939"/>
    </source>
</evidence>
<feature type="compositionally biased region" description="Acidic residues" evidence="8">
    <location>
        <begin position="3220"/>
        <end position="3258"/>
    </location>
</feature>
<evidence type="ECO:0000259" key="11">
    <source>
        <dbReference type="Pfam" id="PF20255"/>
    </source>
</evidence>
<dbReference type="EC" id="3.4.19.12" evidence="2"/>
<evidence type="ECO:0000256" key="6">
    <source>
        <dbReference type="ARBA" id="ARBA00022807"/>
    </source>
</evidence>